<evidence type="ECO:0000256" key="3">
    <source>
        <dbReference type="ARBA" id="ARBA00022801"/>
    </source>
</evidence>
<keyword evidence="2 10" id="KW-0547">Nucleotide-binding</keyword>
<dbReference type="GO" id="GO:0005524">
    <property type="term" value="F:ATP binding"/>
    <property type="evidence" value="ECO:0007669"/>
    <property type="project" value="UniProtKB-UniRule"/>
</dbReference>
<dbReference type="CDD" id="cd17932">
    <property type="entry name" value="DEXQc_UvrD"/>
    <property type="match status" value="1"/>
</dbReference>
<dbReference type="Pfam" id="PF13361">
    <property type="entry name" value="UvrD_C"/>
    <property type="match status" value="2"/>
</dbReference>
<dbReference type="GO" id="GO:0005829">
    <property type="term" value="C:cytosol"/>
    <property type="evidence" value="ECO:0007669"/>
    <property type="project" value="TreeGrafter"/>
</dbReference>
<evidence type="ECO:0000259" key="12">
    <source>
        <dbReference type="PROSITE" id="PS51198"/>
    </source>
</evidence>
<dbReference type="EMBL" id="LM676425">
    <property type="protein sequence ID" value="CEP26837.1"/>
    <property type="molecule type" value="Genomic_DNA"/>
</dbReference>
<organism evidence="14">
    <name type="scientific">Propionibacterium freudenreichii subsp. freudenreichii</name>
    <dbReference type="NCBI Taxonomy" id="66712"/>
    <lineage>
        <taxon>Bacteria</taxon>
        <taxon>Bacillati</taxon>
        <taxon>Actinomycetota</taxon>
        <taxon>Actinomycetes</taxon>
        <taxon>Propionibacteriales</taxon>
        <taxon>Propionibacteriaceae</taxon>
        <taxon>Propionibacterium</taxon>
    </lineage>
</organism>
<dbReference type="SUPFAM" id="SSF52980">
    <property type="entry name" value="Restriction endonuclease-like"/>
    <property type="match status" value="1"/>
</dbReference>
<protein>
    <recommendedName>
        <fullName evidence="8">DNA 3'-5' helicase</fullName>
        <ecNumber evidence="8">5.6.2.4</ecNumber>
    </recommendedName>
</protein>
<dbReference type="GO" id="GO:0033202">
    <property type="term" value="C:DNA helicase complex"/>
    <property type="evidence" value="ECO:0007669"/>
    <property type="project" value="TreeGrafter"/>
</dbReference>
<comment type="similarity">
    <text evidence="1">Belongs to the helicase family. UvrD subfamily.</text>
</comment>
<dbReference type="PANTHER" id="PTHR11070:SF55">
    <property type="entry name" value="DNA 3'-5' HELICASE"/>
    <property type="match status" value="1"/>
</dbReference>
<evidence type="ECO:0000256" key="10">
    <source>
        <dbReference type="PROSITE-ProRule" id="PRU00560"/>
    </source>
</evidence>
<keyword evidence="3 10" id="KW-0378">Hydrolase</keyword>
<keyword evidence="4 10" id="KW-0347">Helicase</keyword>
<dbReference type="GO" id="GO:0003677">
    <property type="term" value="F:DNA binding"/>
    <property type="evidence" value="ECO:0007669"/>
    <property type="project" value="InterPro"/>
</dbReference>
<dbReference type="GO" id="GO:0043138">
    <property type="term" value="F:3'-5' DNA helicase activity"/>
    <property type="evidence" value="ECO:0007669"/>
    <property type="project" value="UniProtKB-EC"/>
</dbReference>
<evidence type="ECO:0000256" key="8">
    <source>
        <dbReference type="ARBA" id="ARBA00034808"/>
    </source>
</evidence>
<dbReference type="SUPFAM" id="SSF52540">
    <property type="entry name" value="P-loop containing nucleoside triphosphate hydrolases"/>
    <property type="match status" value="1"/>
</dbReference>
<dbReference type="InterPro" id="IPR013986">
    <property type="entry name" value="DExx_box_DNA_helicase_dom_sf"/>
</dbReference>
<dbReference type="Gene3D" id="1.10.486.10">
    <property type="entry name" value="PCRA, domain 4"/>
    <property type="match status" value="1"/>
</dbReference>
<evidence type="ECO:0000259" key="13">
    <source>
        <dbReference type="PROSITE" id="PS51217"/>
    </source>
</evidence>
<dbReference type="AlphaFoldDB" id="A0A068VR06"/>
<dbReference type="InterPro" id="IPR014016">
    <property type="entry name" value="UvrD-like_ATP-bd"/>
</dbReference>
<feature type="region of interest" description="Disordered" evidence="11">
    <location>
        <begin position="510"/>
        <end position="530"/>
    </location>
</feature>
<comment type="catalytic activity">
    <reaction evidence="7">
        <text>Couples ATP hydrolysis with the unwinding of duplex DNA by translocating in the 3'-5' direction.</text>
        <dbReference type="EC" id="5.6.2.4"/>
    </reaction>
</comment>
<dbReference type="Gene3D" id="1.10.10.160">
    <property type="match status" value="1"/>
</dbReference>
<dbReference type="GO" id="GO:0000725">
    <property type="term" value="P:recombinational repair"/>
    <property type="evidence" value="ECO:0007669"/>
    <property type="project" value="TreeGrafter"/>
</dbReference>
<dbReference type="Gene3D" id="3.40.50.300">
    <property type="entry name" value="P-loop containing nucleotide triphosphate hydrolases"/>
    <property type="match status" value="3"/>
</dbReference>
<evidence type="ECO:0000256" key="2">
    <source>
        <dbReference type="ARBA" id="ARBA00022741"/>
    </source>
</evidence>
<sequence>MSGRTVERPEDLREILSIPFSDEQLAVIAAPLEPGVVIAAAGSGKTTVMAARVVWLVGTGQVRADQVLGLTFTRKAAAELSNRVTTALSGSGIIDAAALENSEAQTVTTYDSFAGQLVSEHAPRIGIDPAEHRLTDATRYRLAAQVVAANEFPLVALGEWNDRRLIGALLGLDTMMTQHMVTGQRIEEFTADYVGGLDEAPLWRGAPYRAVVDAERVAAERLELLGLVESYRRAKDRLGWVEFADLMAQAATIAERAPEVSTMLREQYRVLLLDEYQDTSSAQATLLTTLFSGPTVAEGRGHPVTAVGDPYQSIYGWRGAAASNIAEFPTSFPKADGTAANAYSLRVNRRSGPEILDGANVVAQGLQSDPAMPHLPGVDFTLHAAPGQEPATVTTRHFTSSDEELDWIADDIAARGALEGYAGIAVLVRRNATIEPLFRRLSARDVPTEIVGLAGLFRLAVISEIVATLRLLDDDTDNPALVQLLSSRRWQIGPPDLAALGEAVNRLNAVRSDPSRDQGGATPAADPPASLRAELARQQEQAGRPMACLMDVLDLPCPGLSQLGSSRLGRFVAEFRELRRHVSEPLPGLVRRIVAAMNLGVELLADPGTYSQHMGAQVARFLEVVGDFTDLDGTARLSGFLSYVESVLDEEDGMEQALPTADDSVSLLSVHRAKGLEWDTVYLPTLVEGTFPATVRGDNWTTLARLLPSPLRGDAGSIPQLGETTKAGLQAFGTDLRSAGQFAEDRLAYVAITRARRHLVATTHVWEPQRKTASHTSEYFRVLAQISGGDLPEQPAPDADNPVAAVPATAVWPRPADPDREELVETAAGTVQGLIRRLGPGAGGDPGIGELPAQLAGELSLDEQQAYQEWQAEAQLLVRAAREQARDAHRVVPVESLSASALILSQAEPEQFAANLVRPMPRRASGGAGVGTRFHDWLEQRFRAGSGLLVGDDESSDELPARMDASSQRRLEILQRRFEEGPYADLTPYRVEAPFILVLGSRQVRGRIDAVYRLPGSGPHRFQVVDWKTFDGPADPLQLALYRLAWADVSGVEPDEVDAVFCHVMSGRVERPTGLPGRDELTRLVEHLPGLNDRMPGAPDGPGRRAADSGGIPRHRSG</sequence>
<dbReference type="InterPro" id="IPR000212">
    <property type="entry name" value="DNA_helicase_UvrD/REP"/>
</dbReference>
<keyword evidence="5 10" id="KW-0067">ATP-binding</keyword>
<gene>
    <name evidence="14" type="primary">urvD</name>
    <name evidence="14" type="ORF">PFCIRM138_10170</name>
</gene>
<feature type="domain" description="UvrD-like helicase C-terminal" evidence="13">
    <location>
        <begin position="353"/>
        <end position="675"/>
    </location>
</feature>
<dbReference type="PROSITE" id="PS51217">
    <property type="entry name" value="UVRD_HELICASE_CTER"/>
    <property type="match status" value="1"/>
</dbReference>
<dbReference type="EC" id="5.6.2.4" evidence="8"/>
<dbReference type="InterPro" id="IPR027417">
    <property type="entry name" value="P-loop_NTPase"/>
</dbReference>
<evidence type="ECO:0000256" key="1">
    <source>
        <dbReference type="ARBA" id="ARBA00009922"/>
    </source>
</evidence>
<dbReference type="GeneID" id="61222332"/>
<evidence type="ECO:0000313" key="14">
    <source>
        <dbReference type="EMBL" id="CEP26837.1"/>
    </source>
</evidence>
<accession>A0A068VR06</accession>
<evidence type="ECO:0000256" key="7">
    <source>
        <dbReference type="ARBA" id="ARBA00034617"/>
    </source>
</evidence>
<evidence type="ECO:0000256" key="6">
    <source>
        <dbReference type="ARBA" id="ARBA00023235"/>
    </source>
</evidence>
<dbReference type="GO" id="GO:0016887">
    <property type="term" value="F:ATP hydrolysis activity"/>
    <property type="evidence" value="ECO:0007669"/>
    <property type="project" value="RHEA"/>
</dbReference>
<dbReference type="InterPro" id="IPR014017">
    <property type="entry name" value="DNA_helicase_UvrD-like_C"/>
</dbReference>
<evidence type="ECO:0000256" key="4">
    <source>
        <dbReference type="ARBA" id="ARBA00022806"/>
    </source>
</evidence>
<evidence type="ECO:0000256" key="9">
    <source>
        <dbReference type="ARBA" id="ARBA00048988"/>
    </source>
</evidence>
<proteinExistence type="inferred from homology"/>
<feature type="binding site" evidence="10">
    <location>
        <begin position="39"/>
        <end position="46"/>
    </location>
    <ligand>
        <name>ATP</name>
        <dbReference type="ChEBI" id="CHEBI:30616"/>
    </ligand>
</feature>
<feature type="region of interest" description="Disordered" evidence="11">
    <location>
        <begin position="1088"/>
        <end position="1118"/>
    </location>
</feature>
<dbReference type="RefSeq" id="WP_051733967.1">
    <property type="nucleotide sequence ID" value="NZ_HG975473.1"/>
</dbReference>
<comment type="catalytic activity">
    <reaction evidence="9">
        <text>ATP + H2O = ADP + phosphate + H(+)</text>
        <dbReference type="Rhea" id="RHEA:13065"/>
        <dbReference type="ChEBI" id="CHEBI:15377"/>
        <dbReference type="ChEBI" id="CHEBI:15378"/>
        <dbReference type="ChEBI" id="CHEBI:30616"/>
        <dbReference type="ChEBI" id="CHEBI:43474"/>
        <dbReference type="ChEBI" id="CHEBI:456216"/>
        <dbReference type="EC" id="5.6.2.4"/>
    </reaction>
</comment>
<dbReference type="PROSITE" id="PS51198">
    <property type="entry name" value="UVRD_HELICASE_ATP_BIND"/>
    <property type="match status" value="1"/>
</dbReference>
<evidence type="ECO:0000256" key="11">
    <source>
        <dbReference type="SAM" id="MobiDB-lite"/>
    </source>
</evidence>
<dbReference type="PANTHER" id="PTHR11070">
    <property type="entry name" value="UVRD / RECB / PCRA DNA HELICASE FAMILY MEMBER"/>
    <property type="match status" value="1"/>
</dbReference>
<evidence type="ECO:0000256" key="5">
    <source>
        <dbReference type="ARBA" id="ARBA00022840"/>
    </source>
</evidence>
<dbReference type="InterPro" id="IPR011335">
    <property type="entry name" value="Restrct_endonuc-II-like"/>
</dbReference>
<feature type="domain" description="UvrD-like helicase ATP-binding" evidence="12">
    <location>
        <begin position="18"/>
        <end position="352"/>
    </location>
</feature>
<reference evidence="14" key="1">
    <citation type="submission" date="2014-08" db="EMBL/GenBank/DDBJ databases">
        <authorList>
            <person name="Falentin Helene"/>
        </authorList>
    </citation>
    <scope>NUCLEOTIDE SEQUENCE</scope>
</reference>
<name>A0A068VR06_PROFF</name>
<keyword evidence="6" id="KW-0413">Isomerase</keyword>
<dbReference type="Pfam" id="PF00580">
    <property type="entry name" value="UvrD-helicase"/>
    <property type="match status" value="1"/>
</dbReference>